<comment type="caution">
    <text evidence="1">The sequence shown here is derived from an EMBL/GenBank/DDBJ whole genome shotgun (WGS) entry which is preliminary data.</text>
</comment>
<reference evidence="1" key="1">
    <citation type="submission" date="2022-03" db="EMBL/GenBank/DDBJ databases">
        <title>Genomic Encyclopedia of Type Strains, Phase III (KMG-III): the genomes of soil and plant-associated and newly described type strains.</title>
        <authorList>
            <person name="Whitman W."/>
        </authorList>
    </citation>
    <scope>NUCLEOTIDE SEQUENCE</scope>
    <source>
        <strain evidence="1">ANL 6-2</strain>
    </source>
</reference>
<gene>
    <name evidence="1" type="ORF">J2T57_001217</name>
</gene>
<dbReference type="EMBL" id="JALJXV010000003">
    <property type="protein sequence ID" value="MCP1674115.1"/>
    <property type="molecule type" value="Genomic_DNA"/>
</dbReference>
<organism evidence="1 2">
    <name type="scientific">Natronocella acetinitrilica</name>
    <dbReference type="NCBI Taxonomy" id="414046"/>
    <lineage>
        <taxon>Bacteria</taxon>
        <taxon>Pseudomonadati</taxon>
        <taxon>Pseudomonadota</taxon>
        <taxon>Gammaproteobacteria</taxon>
        <taxon>Chromatiales</taxon>
        <taxon>Ectothiorhodospiraceae</taxon>
        <taxon>Natronocella</taxon>
    </lineage>
</organism>
<evidence type="ECO:0000313" key="1">
    <source>
        <dbReference type="EMBL" id="MCP1674115.1"/>
    </source>
</evidence>
<protein>
    <submittedName>
        <fullName evidence="1">Uncharacterized protein</fullName>
    </submittedName>
</protein>
<proteinExistence type="predicted"/>
<dbReference type="AlphaFoldDB" id="A0AAE3G1V0"/>
<name>A0AAE3G1V0_9GAMM</name>
<sequence length="109" mass="12161">MGIGLARGRQRPTIDGLRRNAHMRAGQVAVRIDQVAQPDLAVVHLHEARLFLPQAHDARREHLLDLLSGILAPRLHHMFGEIKSDGAGSETLIKRIINRRNRATEAGTR</sequence>
<accession>A0AAE3G1V0</accession>
<keyword evidence="2" id="KW-1185">Reference proteome</keyword>
<evidence type="ECO:0000313" key="2">
    <source>
        <dbReference type="Proteomes" id="UP001205843"/>
    </source>
</evidence>
<dbReference type="Proteomes" id="UP001205843">
    <property type="component" value="Unassembled WGS sequence"/>
</dbReference>